<sequence length="328" mass="34426">MKTSSITILATLFQLCCLPIGQAQTPTEFPDKPVHIVVGTAAGSTGDGMIRLLQNPIGEFFGQPVVVDNRLGAGGIVGTDYGARVPADGYTVTLGSTSTIITSPALNSSVKYRVESFAPIVGLAESAYVIVTGATPDSPRTLADLLDYLRKADGTYGSLGVGAFGHLGAELLLTRAGVQALHIPYKSGHLNDVVSGRLTFAIVTVAEAAPLIAADRLRALAVTSSSRVAGLPDVPTVAQSDAAERYGLSDFRLVVWFGLFAPAGTPEAVIARWHEAAARALGQPEVRERLTSMTLEPTALSPAEFGSLIAKEQPIWNDFIQQTGLKVE</sequence>
<evidence type="ECO:0000313" key="3">
    <source>
        <dbReference type="EMBL" id="TSH96627.1"/>
    </source>
</evidence>
<feature type="signal peptide" evidence="2">
    <location>
        <begin position="1"/>
        <end position="23"/>
    </location>
</feature>
<dbReference type="CDD" id="cd07012">
    <property type="entry name" value="PBP2_Bug_TTT"/>
    <property type="match status" value="1"/>
</dbReference>
<dbReference type="Proteomes" id="UP000318405">
    <property type="component" value="Unassembled WGS sequence"/>
</dbReference>
<dbReference type="PIRSF" id="PIRSF017082">
    <property type="entry name" value="YflP"/>
    <property type="match status" value="1"/>
</dbReference>
<dbReference type="InterPro" id="IPR005064">
    <property type="entry name" value="BUG"/>
</dbReference>
<dbReference type="PANTHER" id="PTHR42928:SF5">
    <property type="entry name" value="BLR1237 PROTEIN"/>
    <property type="match status" value="1"/>
</dbReference>
<comment type="caution">
    <text evidence="3">The sequence shown here is derived from an EMBL/GenBank/DDBJ whole genome shotgun (WGS) entry which is preliminary data.</text>
</comment>
<reference evidence="3 4" key="1">
    <citation type="submission" date="2019-07" db="EMBL/GenBank/DDBJ databases">
        <title>Qingshengfaniella alkalisoli gen. nov., sp. nov., isolated from saline soil.</title>
        <authorList>
            <person name="Xu L."/>
            <person name="Huang X.-X."/>
            <person name="Sun J.-Q."/>
        </authorList>
    </citation>
    <scope>NUCLEOTIDE SEQUENCE [LARGE SCALE GENOMIC DNA]</scope>
    <source>
        <strain evidence="3 4">DSM 27279</strain>
    </source>
</reference>
<dbReference type="EMBL" id="VLTJ01000014">
    <property type="protein sequence ID" value="TSH96627.1"/>
    <property type="molecule type" value="Genomic_DNA"/>
</dbReference>
<accession>A0A556AUL2</accession>
<dbReference type="SUPFAM" id="SSF53850">
    <property type="entry name" value="Periplasmic binding protein-like II"/>
    <property type="match status" value="1"/>
</dbReference>
<dbReference type="PANTHER" id="PTHR42928">
    <property type="entry name" value="TRICARBOXYLATE-BINDING PROTEIN"/>
    <property type="match status" value="1"/>
</dbReference>
<evidence type="ECO:0000256" key="1">
    <source>
        <dbReference type="ARBA" id="ARBA00006987"/>
    </source>
</evidence>
<dbReference type="AlphaFoldDB" id="A0A556AUL2"/>
<evidence type="ECO:0000313" key="4">
    <source>
        <dbReference type="Proteomes" id="UP000318405"/>
    </source>
</evidence>
<proteinExistence type="inferred from homology"/>
<dbReference type="Gene3D" id="3.40.190.150">
    <property type="entry name" value="Bordetella uptake gene, domain 1"/>
    <property type="match status" value="1"/>
</dbReference>
<organism evidence="3 4">
    <name type="scientific">Verticiella sediminum</name>
    <dbReference type="NCBI Taxonomy" id="1247510"/>
    <lineage>
        <taxon>Bacteria</taxon>
        <taxon>Pseudomonadati</taxon>
        <taxon>Pseudomonadota</taxon>
        <taxon>Betaproteobacteria</taxon>
        <taxon>Burkholderiales</taxon>
        <taxon>Alcaligenaceae</taxon>
        <taxon>Verticiella</taxon>
    </lineage>
</organism>
<dbReference type="RefSeq" id="WP_143947737.1">
    <property type="nucleotide sequence ID" value="NZ_BAABMB010000002.1"/>
</dbReference>
<dbReference type="Pfam" id="PF03401">
    <property type="entry name" value="TctC"/>
    <property type="match status" value="1"/>
</dbReference>
<dbReference type="OrthoDB" id="8679918at2"/>
<protein>
    <submittedName>
        <fullName evidence="3">Tripartite tricarboxylate transporter substrate binding protein</fullName>
    </submittedName>
</protein>
<keyword evidence="2" id="KW-0732">Signal</keyword>
<keyword evidence="4" id="KW-1185">Reference proteome</keyword>
<dbReference type="InterPro" id="IPR042100">
    <property type="entry name" value="Bug_dom1"/>
</dbReference>
<name>A0A556AUL2_9BURK</name>
<comment type="similarity">
    <text evidence="1">Belongs to the UPF0065 (bug) family.</text>
</comment>
<evidence type="ECO:0000256" key="2">
    <source>
        <dbReference type="SAM" id="SignalP"/>
    </source>
</evidence>
<feature type="chain" id="PRO_5021713396" evidence="2">
    <location>
        <begin position="24"/>
        <end position="328"/>
    </location>
</feature>
<dbReference type="Gene3D" id="3.40.190.10">
    <property type="entry name" value="Periplasmic binding protein-like II"/>
    <property type="match status" value="1"/>
</dbReference>
<gene>
    <name evidence="3" type="ORF">FOZ76_08590</name>
</gene>